<accession>A0AAW2HMS0</accession>
<evidence type="ECO:0000313" key="2">
    <source>
        <dbReference type="EMBL" id="KAL0270760.1"/>
    </source>
</evidence>
<proteinExistence type="predicted"/>
<dbReference type="AlphaFoldDB" id="A0AAW2HMS0"/>
<gene>
    <name evidence="2" type="ORF">PYX00_008059</name>
</gene>
<feature type="region of interest" description="Disordered" evidence="1">
    <location>
        <begin position="42"/>
        <end position="116"/>
    </location>
</feature>
<comment type="caution">
    <text evidence="2">The sequence shown here is derived from an EMBL/GenBank/DDBJ whole genome shotgun (WGS) entry which is preliminary data.</text>
</comment>
<reference evidence="2" key="1">
    <citation type="journal article" date="2024" name="Gigascience">
        <title>Chromosome-level genome of the poultry shaft louse Menopon gallinae provides insight into the host-switching and adaptive evolution of parasitic lice.</title>
        <authorList>
            <person name="Xu Y."/>
            <person name="Ma L."/>
            <person name="Liu S."/>
            <person name="Liang Y."/>
            <person name="Liu Q."/>
            <person name="He Z."/>
            <person name="Tian L."/>
            <person name="Duan Y."/>
            <person name="Cai W."/>
            <person name="Li H."/>
            <person name="Song F."/>
        </authorList>
    </citation>
    <scope>NUCLEOTIDE SEQUENCE</scope>
    <source>
        <strain evidence="2">Cailab_2023a</strain>
    </source>
</reference>
<protein>
    <submittedName>
        <fullName evidence="2">Uncharacterized protein</fullName>
    </submittedName>
</protein>
<dbReference type="EMBL" id="JARGDH010000004">
    <property type="protein sequence ID" value="KAL0270760.1"/>
    <property type="molecule type" value="Genomic_DNA"/>
</dbReference>
<feature type="compositionally biased region" description="Basic and acidic residues" evidence="1">
    <location>
        <begin position="42"/>
        <end position="59"/>
    </location>
</feature>
<evidence type="ECO:0000256" key="1">
    <source>
        <dbReference type="SAM" id="MobiDB-lite"/>
    </source>
</evidence>
<sequence>MVSLCDDYSLPVDFVNKRRSRTLDYRSQGRRNQVEVVDEYFDPRDSKLHRQRATGREKLYTSGQSRRHHHRHSTPIVKTGENAVESTGSEHTTASKTDSESTSAGGKVRPANGFHLAAGPDVRDSLRILTRSRYDRKWPCPSMLSGFG</sequence>
<feature type="compositionally biased region" description="Polar residues" evidence="1">
    <location>
        <begin position="84"/>
        <end position="104"/>
    </location>
</feature>
<name>A0AAW2HMS0_9NEOP</name>
<organism evidence="2">
    <name type="scientific">Menopon gallinae</name>
    <name type="common">poultry shaft louse</name>
    <dbReference type="NCBI Taxonomy" id="328185"/>
    <lineage>
        <taxon>Eukaryota</taxon>
        <taxon>Metazoa</taxon>
        <taxon>Ecdysozoa</taxon>
        <taxon>Arthropoda</taxon>
        <taxon>Hexapoda</taxon>
        <taxon>Insecta</taxon>
        <taxon>Pterygota</taxon>
        <taxon>Neoptera</taxon>
        <taxon>Paraneoptera</taxon>
        <taxon>Psocodea</taxon>
        <taxon>Troctomorpha</taxon>
        <taxon>Phthiraptera</taxon>
        <taxon>Amblycera</taxon>
        <taxon>Menoponidae</taxon>
        <taxon>Menopon</taxon>
    </lineage>
</organism>